<evidence type="ECO:0000313" key="2">
    <source>
        <dbReference type="Proteomes" id="UP000003327"/>
    </source>
</evidence>
<comment type="caution">
    <text evidence="1">The sequence shown here is derived from an EMBL/GenBank/DDBJ whole genome shotgun (WGS) entry which is preliminary data.</text>
</comment>
<dbReference type="Proteomes" id="UP000003327">
    <property type="component" value="Unassembled WGS sequence"/>
</dbReference>
<dbReference type="STRING" id="649761.HMPREF0973_02684"/>
<dbReference type="OrthoDB" id="359789at2"/>
<keyword evidence="2" id="KW-1185">Reference proteome</keyword>
<dbReference type="eggNOG" id="ENOG502ZI4I">
    <property type="taxonomic scope" value="Bacteria"/>
</dbReference>
<dbReference type="EMBL" id="ACVA01000067">
    <property type="protein sequence ID" value="EEX17391.1"/>
    <property type="molecule type" value="Genomic_DNA"/>
</dbReference>
<protein>
    <submittedName>
        <fullName evidence="1">Uncharacterized protein</fullName>
    </submittedName>
</protein>
<accession>C9MSR5</accession>
<gene>
    <name evidence="1" type="ORF">HMPREF0973_02684</name>
</gene>
<evidence type="ECO:0000313" key="1">
    <source>
        <dbReference type="EMBL" id="EEX17391.1"/>
    </source>
</evidence>
<reference evidence="1 2" key="1">
    <citation type="submission" date="2009-09" db="EMBL/GenBank/DDBJ databases">
        <authorList>
            <person name="Weinstock G."/>
            <person name="Sodergren E."/>
            <person name="Clifton S."/>
            <person name="Fulton L."/>
            <person name="Fulton B."/>
            <person name="Courtney L."/>
            <person name="Fronick C."/>
            <person name="Harrison M."/>
            <person name="Strong C."/>
            <person name="Farmer C."/>
            <person name="Delahaunty K."/>
            <person name="Markovic C."/>
            <person name="Hall O."/>
            <person name="Minx P."/>
            <person name="Tomlinson C."/>
            <person name="Mitreva M."/>
            <person name="Nelson J."/>
            <person name="Hou S."/>
            <person name="Wollam A."/>
            <person name="Pepin K.H."/>
            <person name="Johnson M."/>
            <person name="Bhonagiri V."/>
            <person name="Nash W.E."/>
            <person name="Warren W."/>
            <person name="Chinwalla A."/>
            <person name="Mardis E.R."/>
            <person name="Wilson R.K."/>
        </authorList>
    </citation>
    <scope>NUCLEOTIDE SEQUENCE [LARGE SCALE GENOMIC DNA]</scope>
    <source>
        <strain evidence="1 2">F0319</strain>
    </source>
</reference>
<organism evidence="1 2">
    <name type="scientific">Prevotella veroralis F0319</name>
    <dbReference type="NCBI Taxonomy" id="649761"/>
    <lineage>
        <taxon>Bacteria</taxon>
        <taxon>Pseudomonadati</taxon>
        <taxon>Bacteroidota</taxon>
        <taxon>Bacteroidia</taxon>
        <taxon>Bacteroidales</taxon>
        <taxon>Prevotellaceae</taxon>
        <taxon>Prevotella</taxon>
    </lineage>
</organism>
<dbReference type="AlphaFoldDB" id="C9MSR5"/>
<sequence>MRNIFFKEEFITENDLYFVCSMVERVARTIRQPNKYVVNRLGYQALSEKLSLANVLHSENPLAVVDDWIDTYHLQEGDFDVTNVDPYYCETIPTELQMGKVYMRLILMTMDSTEDYAQAILRVYNNPICKIIDNYNSSAYYEPSPFIARSYFVGSFN</sequence>
<dbReference type="RefSeq" id="WP_004384367.1">
    <property type="nucleotide sequence ID" value="NZ_GG698717.1"/>
</dbReference>
<proteinExistence type="predicted"/>
<dbReference type="HOGENOM" id="CLU_145230_0_0_10"/>
<name>C9MSR5_9BACT</name>